<proteinExistence type="predicted"/>
<feature type="non-terminal residue" evidence="2">
    <location>
        <position position="1"/>
    </location>
</feature>
<feature type="region of interest" description="Disordered" evidence="1">
    <location>
        <begin position="49"/>
        <end position="125"/>
    </location>
</feature>
<evidence type="ECO:0000256" key="1">
    <source>
        <dbReference type="SAM" id="MobiDB-lite"/>
    </source>
</evidence>
<dbReference type="EMBL" id="WIXE01006173">
    <property type="protein sequence ID" value="KAK5981550.1"/>
    <property type="molecule type" value="Genomic_DNA"/>
</dbReference>
<accession>A0AAN8G1Q5</accession>
<reference evidence="2 3" key="1">
    <citation type="submission" date="2019-10" db="EMBL/GenBank/DDBJ databases">
        <title>Assembly and Annotation for the nematode Trichostrongylus colubriformis.</title>
        <authorList>
            <person name="Martin J."/>
        </authorList>
    </citation>
    <scope>NUCLEOTIDE SEQUENCE [LARGE SCALE GENOMIC DNA]</scope>
    <source>
        <strain evidence="2">G859</strain>
        <tissue evidence="2">Whole worm</tissue>
    </source>
</reference>
<organism evidence="2 3">
    <name type="scientific">Trichostrongylus colubriformis</name>
    <name type="common">Black scour worm</name>
    <dbReference type="NCBI Taxonomy" id="6319"/>
    <lineage>
        <taxon>Eukaryota</taxon>
        <taxon>Metazoa</taxon>
        <taxon>Ecdysozoa</taxon>
        <taxon>Nematoda</taxon>
        <taxon>Chromadorea</taxon>
        <taxon>Rhabditida</taxon>
        <taxon>Rhabditina</taxon>
        <taxon>Rhabditomorpha</taxon>
        <taxon>Strongyloidea</taxon>
        <taxon>Trichostrongylidae</taxon>
        <taxon>Trichostrongylus</taxon>
    </lineage>
</organism>
<feature type="compositionally biased region" description="Pro residues" evidence="1">
    <location>
        <begin position="1"/>
        <end position="11"/>
    </location>
</feature>
<dbReference type="AlphaFoldDB" id="A0AAN8G1Q5"/>
<feature type="region of interest" description="Disordered" evidence="1">
    <location>
        <begin position="207"/>
        <end position="228"/>
    </location>
</feature>
<evidence type="ECO:0000313" key="2">
    <source>
        <dbReference type="EMBL" id="KAK5981550.1"/>
    </source>
</evidence>
<feature type="compositionally biased region" description="Basic and acidic residues" evidence="1">
    <location>
        <begin position="54"/>
        <end position="68"/>
    </location>
</feature>
<gene>
    <name evidence="2" type="ORF">GCK32_006014</name>
</gene>
<evidence type="ECO:0000313" key="3">
    <source>
        <dbReference type="Proteomes" id="UP001331761"/>
    </source>
</evidence>
<feature type="region of interest" description="Disordered" evidence="1">
    <location>
        <begin position="162"/>
        <end position="194"/>
    </location>
</feature>
<comment type="caution">
    <text evidence="2">The sequence shown here is derived from an EMBL/GenBank/DDBJ whole genome shotgun (WGS) entry which is preliminary data.</text>
</comment>
<dbReference type="Proteomes" id="UP001331761">
    <property type="component" value="Unassembled WGS sequence"/>
</dbReference>
<protein>
    <submittedName>
        <fullName evidence="2">Uncharacterized protein</fullName>
    </submittedName>
</protein>
<feature type="region of interest" description="Disordered" evidence="1">
    <location>
        <begin position="1"/>
        <end position="27"/>
    </location>
</feature>
<sequence length="228" mass="25446">SSSVKPVPPSPFFFNLVHPQKDDQVPKTDLKSLATEENILADPVIQQKLLNSNERAEQGNKQRGDQHTKYPIRTAATMGATPTRGTAEECRDVDGGVNPQKIDRTPQSAETAVRNPVRRVQDRKKASTNECIPVVEQSTQALHDVAEQNKWAKISSAETLPNGKPIEVASRTQYSAEDSRKVPPKQTRFHSSASLQEENHIMWLPPRMNGHQQKRPQMVTEGSAFMVH</sequence>
<keyword evidence="3" id="KW-1185">Reference proteome</keyword>
<name>A0AAN8G1Q5_TRICO</name>